<sequence length="517" mass="55471">MESLAYTTSSKKTNDLMRITDVSFTPHLKHGGGEEEPEINVFDAKKYFSDNTDWKELGRGSVFPENIYDKNEVKISDLSEIERFSSVSSVDGGGFGRNAKAGSFHTATPTTASSEASWNSQTGLLSRPPGAIAVSLRNLSSRRGKRRGSASAATAARWLFCRSKCPCSGKKSVQVEEPQSDIDQERIELEERDQNLSMKVKVSPPETGQGILRRSFPGEVPLTAAATGVGFSFPVLKTSPHPPPAVSKMTIKTSGLRDQFPLHQESLETFRPPILGKPMEVIQFKPQSRGGGLENRDLRAGNCAFPGSPDRLNAAEDDAGSDASSDLFEIESFSTQANNYPTYRRRDLLDDEGPFNARRFSAAINLYGGRRSLDEPATPSVAATENYPPSEVSIDWSVTTAEGFDRASSTNFSIRTMEMKEHINGGGGRQGTAGSSYGVGGKCKGGGLLSCRHEKAVSVVGPRPVKLAPDGIGPPRPPASPLSIMSAASHVSGRPPKPIKPPQGTSHSARLSLAFAA</sequence>
<dbReference type="AlphaFoldDB" id="A0AAV0D0M6"/>
<feature type="region of interest" description="Disordered" evidence="1">
    <location>
        <begin position="304"/>
        <end position="323"/>
    </location>
</feature>
<protein>
    <submittedName>
        <fullName evidence="2">Uncharacterized protein</fullName>
    </submittedName>
</protein>
<comment type="caution">
    <text evidence="2">The sequence shown here is derived from an EMBL/GenBank/DDBJ whole genome shotgun (WGS) entry which is preliminary data.</text>
</comment>
<keyword evidence="3" id="KW-1185">Reference proteome</keyword>
<name>A0AAV0D0M6_9ASTE</name>
<proteinExistence type="predicted"/>
<dbReference type="Proteomes" id="UP001152523">
    <property type="component" value="Unassembled WGS sequence"/>
</dbReference>
<accession>A0AAV0D0M6</accession>
<reference evidence="2" key="1">
    <citation type="submission" date="2022-07" db="EMBL/GenBank/DDBJ databases">
        <authorList>
            <person name="Macas J."/>
            <person name="Novak P."/>
            <person name="Neumann P."/>
        </authorList>
    </citation>
    <scope>NUCLEOTIDE SEQUENCE</scope>
</reference>
<evidence type="ECO:0000313" key="2">
    <source>
        <dbReference type="EMBL" id="CAH9089360.1"/>
    </source>
</evidence>
<feature type="region of interest" description="Disordered" evidence="1">
    <location>
        <begin position="463"/>
        <end position="517"/>
    </location>
</feature>
<organism evidence="2 3">
    <name type="scientific">Cuscuta epithymum</name>
    <dbReference type="NCBI Taxonomy" id="186058"/>
    <lineage>
        <taxon>Eukaryota</taxon>
        <taxon>Viridiplantae</taxon>
        <taxon>Streptophyta</taxon>
        <taxon>Embryophyta</taxon>
        <taxon>Tracheophyta</taxon>
        <taxon>Spermatophyta</taxon>
        <taxon>Magnoliopsida</taxon>
        <taxon>eudicotyledons</taxon>
        <taxon>Gunneridae</taxon>
        <taxon>Pentapetalae</taxon>
        <taxon>asterids</taxon>
        <taxon>lamiids</taxon>
        <taxon>Solanales</taxon>
        <taxon>Convolvulaceae</taxon>
        <taxon>Cuscuteae</taxon>
        <taxon>Cuscuta</taxon>
        <taxon>Cuscuta subgen. Cuscuta</taxon>
    </lineage>
</organism>
<dbReference type="EMBL" id="CAMAPF010000062">
    <property type="protein sequence ID" value="CAH9089360.1"/>
    <property type="molecule type" value="Genomic_DNA"/>
</dbReference>
<dbReference type="GO" id="GO:0009638">
    <property type="term" value="P:phototropism"/>
    <property type="evidence" value="ECO:0007669"/>
    <property type="project" value="InterPro"/>
</dbReference>
<evidence type="ECO:0000313" key="3">
    <source>
        <dbReference type="Proteomes" id="UP001152523"/>
    </source>
</evidence>
<dbReference type="PANTHER" id="PTHR33781">
    <property type="entry name" value="PROTEIN PHYTOCHROME KINASE SUBSTRATE 1-RELATED"/>
    <property type="match status" value="1"/>
</dbReference>
<dbReference type="PANTHER" id="PTHR33781:SF1">
    <property type="entry name" value="PROTEIN PHYTOCHROME KINASE SUBSTRATE 4"/>
    <property type="match status" value="1"/>
</dbReference>
<evidence type="ECO:0000256" key="1">
    <source>
        <dbReference type="SAM" id="MobiDB-lite"/>
    </source>
</evidence>
<dbReference type="InterPro" id="IPR039615">
    <property type="entry name" value="PKS"/>
</dbReference>
<gene>
    <name evidence="2" type="ORF">CEPIT_LOCUS10804</name>
</gene>